<reference evidence="4" key="5">
    <citation type="submission" date="2025-09" db="UniProtKB">
        <authorList>
            <consortium name="Ensembl"/>
        </authorList>
    </citation>
    <scope>IDENTIFICATION</scope>
</reference>
<evidence type="ECO:0000256" key="1">
    <source>
        <dbReference type="PROSITE-ProRule" id="PRU01023"/>
    </source>
</evidence>
<dbReference type="SUPFAM" id="SSF53335">
    <property type="entry name" value="S-adenosyl-L-methionine-dependent methyltransferases"/>
    <property type="match status" value="1"/>
</dbReference>
<feature type="region of interest" description="Disordered" evidence="2">
    <location>
        <begin position="15"/>
        <end position="38"/>
    </location>
</feature>
<dbReference type="PANTHER" id="PTHR14663:SF2">
    <property type="entry name" value="METHYLTRANSFERASE NSUN7-RELATED"/>
    <property type="match status" value="1"/>
</dbReference>
<keyword evidence="1" id="KW-0694">RNA-binding</keyword>
<reference evidence="5" key="1">
    <citation type="journal article" date="2014" name="Science">
        <title>Nonhuman genetics. Genomic basis for the convergent evolution of electric organs.</title>
        <authorList>
            <person name="Gallant J.R."/>
            <person name="Traeger L.L."/>
            <person name="Volkening J.D."/>
            <person name="Moffett H."/>
            <person name="Chen P.H."/>
            <person name="Novina C.D."/>
            <person name="Phillips G.N.Jr."/>
            <person name="Anand R."/>
            <person name="Wells G.B."/>
            <person name="Pinch M."/>
            <person name="Guth R."/>
            <person name="Unguez G.A."/>
            <person name="Albert J.S."/>
            <person name="Zakon H.H."/>
            <person name="Samanta M.P."/>
            <person name="Sussman M.R."/>
        </authorList>
    </citation>
    <scope>NUCLEOTIDE SEQUENCE [LARGE SCALE GENOMIC DNA]</scope>
</reference>
<keyword evidence="1" id="KW-0808">Transferase</keyword>
<protein>
    <recommendedName>
        <fullName evidence="3">SAM-dependent MTase RsmB/NOP-type domain-containing protein</fullName>
    </recommendedName>
</protein>
<evidence type="ECO:0000256" key="2">
    <source>
        <dbReference type="SAM" id="MobiDB-lite"/>
    </source>
</evidence>
<comment type="caution">
    <text evidence="1">Lacks conserved residue(s) required for the propagation of feature annotation.</text>
</comment>
<reference evidence="5" key="2">
    <citation type="journal article" date="2017" name="Sci. Adv.">
        <title>A tail of two voltages: Proteomic comparison of the three electric organs of the electric eel.</title>
        <authorList>
            <person name="Traeger L.L."/>
            <person name="Sabat G."/>
            <person name="Barrett-Wilt G.A."/>
            <person name="Wells G.B."/>
            <person name="Sussman M.R."/>
        </authorList>
    </citation>
    <scope>NUCLEOTIDE SEQUENCE [LARGE SCALE GENOMIC DNA]</scope>
</reference>
<feature type="active site" description="Nucleophile" evidence="1">
    <location>
        <position position="447"/>
    </location>
</feature>
<feature type="domain" description="SAM-dependent MTase RsmB/NOP-type" evidence="3">
    <location>
        <begin position="198"/>
        <end position="518"/>
    </location>
</feature>
<reference evidence="4" key="4">
    <citation type="submission" date="2025-08" db="UniProtKB">
        <authorList>
            <consortium name="Ensembl"/>
        </authorList>
    </citation>
    <scope>IDENTIFICATION</scope>
</reference>
<proteinExistence type="inferred from homology"/>
<dbReference type="GO" id="GO:0003723">
    <property type="term" value="F:RNA binding"/>
    <property type="evidence" value="ECO:0007669"/>
    <property type="project" value="UniProtKB-UniRule"/>
</dbReference>
<organism evidence="4 5">
    <name type="scientific">Electrophorus electricus</name>
    <name type="common">Electric eel</name>
    <name type="synonym">Gymnotus electricus</name>
    <dbReference type="NCBI Taxonomy" id="8005"/>
    <lineage>
        <taxon>Eukaryota</taxon>
        <taxon>Metazoa</taxon>
        <taxon>Chordata</taxon>
        <taxon>Craniata</taxon>
        <taxon>Vertebrata</taxon>
        <taxon>Euteleostomi</taxon>
        <taxon>Actinopterygii</taxon>
        <taxon>Neopterygii</taxon>
        <taxon>Teleostei</taxon>
        <taxon>Ostariophysi</taxon>
        <taxon>Gymnotiformes</taxon>
        <taxon>Gymnotoidei</taxon>
        <taxon>Gymnotidae</taxon>
        <taxon>Electrophorus</taxon>
    </lineage>
</organism>
<name>A0A4W4EEA1_ELEEL</name>
<evidence type="ECO:0000313" key="4">
    <source>
        <dbReference type="Ensembl" id="ENSEEEP00000009600.2"/>
    </source>
</evidence>
<evidence type="ECO:0000259" key="3">
    <source>
        <dbReference type="PROSITE" id="PS51686"/>
    </source>
</evidence>
<dbReference type="OMA" id="AVFQNNH"/>
<keyword evidence="5" id="KW-1185">Reference proteome</keyword>
<dbReference type="Gene3D" id="3.40.50.150">
    <property type="entry name" value="Vaccinia Virus protein VP39"/>
    <property type="match status" value="1"/>
</dbReference>
<dbReference type="AlphaFoldDB" id="A0A4W4EEA1"/>
<dbReference type="PANTHER" id="PTHR14663">
    <property type="entry name" value="METHYLTRANSFERASE NSUN7-RELATED"/>
    <property type="match status" value="1"/>
</dbReference>
<dbReference type="GO" id="GO:0032259">
    <property type="term" value="P:methylation"/>
    <property type="evidence" value="ECO:0007669"/>
    <property type="project" value="UniProtKB-KW"/>
</dbReference>
<dbReference type="Gene3D" id="3.30.70.1170">
    <property type="entry name" value="Sun protein, domain 3"/>
    <property type="match status" value="1"/>
</dbReference>
<dbReference type="GO" id="GO:0008168">
    <property type="term" value="F:methyltransferase activity"/>
    <property type="evidence" value="ECO:0007669"/>
    <property type="project" value="UniProtKB-KW"/>
</dbReference>
<feature type="compositionally biased region" description="Polar residues" evidence="2">
    <location>
        <begin position="536"/>
        <end position="549"/>
    </location>
</feature>
<dbReference type="InterPro" id="IPR049561">
    <property type="entry name" value="NSUN5_7_fdxn-like"/>
</dbReference>
<evidence type="ECO:0000313" key="5">
    <source>
        <dbReference type="Proteomes" id="UP000314983"/>
    </source>
</evidence>
<dbReference type="STRING" id="8005.ENSEEEP00000009600"/>
<dbReference type="Pfam" id="PF21148">
    <property type="entry name" value="NSUN5_fdxn-like"/>
    <property type="match status" value="1"/>
</dbReference>
<reference evidence="4" key="3">
    <citation type="submission" date="2020-05" db="EMBL/GenBank/DDBJ databases">
        <title>Electrophorus electricus (electric eel) genome, fEleEle1, primary haplotype.</title>
        <authorList>
            <person name="Myers G."/>
            <person name="Meyer A."/>
            <person name="Fedrigo O."/>
            <person name="Formenti G."/>
            <person name="Rhie A."/>
            <person name="Tracey A."/>
            <person name="Sims Y."/>
            <person name="Jarvis E.D."/>
        </authorList>
    </citation>
    <scope>NUCLEOTIDE SEQUENCE [LARGE SCALE GENOMIC DNA]</scope>
</reference>
<comment type="similarity">
    <text evidence="1">Belongs to the class I-like SAM-binding methyltransferase superfamily. RsmB/NOP family.</text>
</comment>
<accession>A0A4W4EEA1</accession>
<dbReference type="InterPro" id="IPR042620">
    <property type="entry name" value="NSUN7"/>
</dbReference>
<dbReference type="InterPro" id="IPR001678">
    <property type="entry name" value="MeTrfase_RsmB-F_NOP2_dom"/>
</dbReference>
<dbReference type="InterPro" id="IPR029063">
    <property type="entry name" value="SAM-dependent_MTases_sf"/>
</dbReference>
<dbReference type="GeneTree" id="ENSGT00940000157352"/>
<gene>
    <name evidence="4" type="primary">NSUN7</name>
</gene>
<dbReference type="Proteomes" id="UP000314983">
    <property type="component" value="Chromosome 1"/>
</dbReference>
<dbReference type="Ensembl" id="ENSEEET00000009718.2">
    <property type="protein sequence ID" value="ENSEEEP00000009600.2"/>
    <property type="gene ID" value="ENSEEEG00000004902.2"/>
</dbReference>
<sequence length="720" mass="79442">LLGKTGQREITVSPLAPPSLQSYCPSAQPQPEAAAPGKAPDSFPDYVYLRAAAIFQSLHQEKAASHRLISYGTRSEVKVPEVKDEVLHRLAYELAFNTLKYQELLEDVMMDSCFYLFHPMANDLMSLVAVMLYDFLDRKFRPREQLANQKEGAAEPSVREVEECLFRFKTKLEASLARCRIKHHLLTIQCILPKTVQQRQERASNLPLYAWVNTLRASMEEVCDELKSAGFSRVTSVGQLEGQTFCKDPHCMDVLVFPACVREELCHNNLLSEYKLIVQDKSCCVGPWAVRPLLEVGRDVLVAGSFSASTLAHLAAIVAGAHTHAHTHTTPLSGKHTHGSARVLVCGGELSFDQKHELQEALRAVSVSDVRVQRVQVILLMPHCSLSALSNPLDYILQESGDTELLKDLSQGVVSQARLHTLISQQRRDLQHALQFPKVQAVVYSTCSSFPEENEEVVQKALSLSELGISKRQPFRLSSPSLPQYTMCGDEDRGQSGFFKLEASDQSNGCFLAVLTRQSDPEVTETAQEVVARATTSGLLDGIQPSQPIKKQGRGRQTRKGPSFQAHGSDTRPRVSLSGQSQLAEFLSQEMKASRSAPLAKSGTGSASCPALASSPPCKNMTRMLVNSASALNPRAPPPVAPPPCPPKSRQEVLRPVALMFPPMLFPGLPPFSVCKSQPPPQLRRNPTLSFHRWKSSLPPTNTLPHTWSSSSVRHPHPWL</sequence>
<keyword evidence="1" id="KW-0949">S-adenosyl-L-methionine</keyword>
<keyword evidence="1" id="KW-0489">Methyltransferase</keyword>
<dbReference type="PROSITE" id="PS51686">
    <property type="entry name" value="SAM_MT_RSMB_NOP"/>
    <property type="match status" value="1"/>
</dbReference>
<feature type="compositionally biased region" description="Low complexity" evidence="2">
    <location>
        <begin position="25"/>
        <end position="38"/>
    </location>
</feature>
<feature type="region of interest" description="Disordered" evidence="2">
    <location>
        <begin position="536"/>
        <end position="613"/>
    </location>
</feature>